<reference evidence="1" key="3">
    <citation type="journal article" date="2017" name="Nature">
        <title>Genome sequence of the progenitor of the wheat D genome Aegilops tauschii.</title>
        <authorList>
            <person name="Luo M.C."/>
            <person name="Gu Y.Q."/>
            <person name="Puiu D."/>
            <person name="Wang H."/>
            <person name="Twardziok S.O."/>
            <person name="Deal K.R."/>
            <person name="Huo N."/>
            <person name="Zhu T."/>
            <person name="Wang L."/>
            <person name="Wang Y."/>
            <person name="McGuire P.E."/>
            <person name="Liu S."/>
            <person name="Long H."/>
            <person name="Ramasamy R.K."/>
            <person name="Rodriguez J.C."/>
            <person name="Van S.L."/>
            <person name="Yuan L."/>
            <person name="Wang Z."/>
            <person name="Xia Z."/>
            <person name="Xiao L."/>
            <person name="Anderson O.D."/>
            <person name="Ouyang S."/>
            <person name="Liang Y."/>
            <person name="Zimin A.V."/>
            <person name="Pertea G."/>
            <person name="Qi P."/>
            <person name="Bennetzen J.L."/>
            <person name="Dai X."/>
            <person name="Dawson M.W."/>
            <person name="Muller H.G."/>
            <person name="Kugler K."/>
            <person name="Rivarola-Duarte L."/>
            <person name="Spannagl M."/>
            <person name="Mayer K.F.X."/>
            <person name="Lu F.H."/>
            <person name="Bevan M.W."/>
            <person name="Leroy P."/>
            <person name="Li P."/>
            <person name="You F.M."/>
            <person name="Sun Q."/>
            <person name="Liu Z."/>
            <person name="Lyons E."/>
            <person name="Wicker T."/>
            <person name="Salzberg S.L."/>
            <person name="Devos K.M."/>
            <person name="Dvorak J."/>
        </authorList>
    </citation>
    <scope>NUCLEOTIDE SEQUENCE [LARGE SCALE GENOMIC DNA]</scope>
    <source>
        <strain evidence="1">cv. AL8/78</strain>
    </source>
</reference>
<organism evidence="1 2">
    <name type="scientific">Aegilops tauschii subsp. strangulata</name>
    <name type="common">Goatgrass</name>
    <dbReference type="NCBI Taxonomy" id="200361"/>
    <lineage>
        <taxon>Eukaryota</taxon>
        <taxon>Viridiplantae</taxon>
        <taxon>Streptophyta</taxon>
        <taxon>Embryophyta</taxon>
        <taxon>Tracheophyta</taxon>
        <taxon>Spermatophyta</taxon>
        <taxon>Magnoliopsida</taxon>
        <taxon>Liliopsida</taxon>
        <taxon>Poales</taxon>
        <taxon>Poaceae</taxon>
        <taxon>BOP clade</taxon>
        <taxon>Pooideae</taxon>
        <taxon>Triticodae</taxon>
        <taxon>Triticeae</taxon>
        <taxon>Triticinae</taxon>
        <taxon>Aegilops</taxon>
    </lineage>
</organism>
<dbReference type="AlphaFoldDB" id="A0A453BH00"/>
<reference evidence="1" key="5">
    <citation type="journal article" date="2021" name="G3 (Bethesda)">
        <title>Aegilops tauschii genome assembly Aet v5.0 features greater sequence contiguity and improved annotation.</title>
        <authorList>
            <person name="Wang L."/>
            <person name="Zhu T."/>
            <person name="Rodriguez J.C."/>
            <person name="Deal K.R."/>
            <person name="Dubcovsky J."/>
            <person name="McGuire P.E."/>
            <person name="Lux T."/>
            <person name="Spannagl M."/>
            <person name="Mayer K.F.X."/>
            <person name="Baldrich P."/>
            <person name="Meyers B.C."/>
            <person name="Huo N."/>
            <person name="Gu Y.Q."/>
            <person name="Zhou H."/>
            <person name="Devos K.M."/>
            <person name="Bennetzen J.L."/>
            <person name="Unver T."/>
            <person name="Budak H."/>
            <person name="Gulick P.J."/>
            <person name="Galiba G."/>
            <person name="Kalapos B."/>
            <person name="Nelson D.R."/>
            <person name="Li P."/>
            <person name="You F.M."/>
            <person name="Luo M.C."/>
            <person name="Dvorak J."/>
        </authorList>
    </citation>
    <scope>NUCLEOTIDE SEQUENCE [LARGE SCALE GENOMIC DNA]</scope>
    <source>
        <strain evidence="1">cv. AL8/78</strain>
    </source>
</reference>
<evidence type="ECO:0000313" key="1">
    <source>
        <dbReference type="EnsemblPlants" id="AET2Gv20502100.3"/>
    </source>
</evidence>
<dbReference type="Gramene" id="AET2Gv20502100.4">
    <property type="protein sequence ID" value="AET2Gv20502100.4"/>
    <property type="gene ID" value="AET2Gv20502100"/>
</dbReference>
<evidence type="ECO:0000313" key="2">
    <source>
        <dbReference type="Proteomes" id="UP000015105"/>
    </source>
</evidence>
<dbReference type="EnsemblPlants" id="AET2Gv20502100.1">
    <property type="protein sequence ID" value="AET2Gv20502100.1"/>
    <property type="gene ID" value="AET2Gv20502100"/>
</dbReference>
<dbReference type="Gramene" id="AET2Gv20502100.3">
    <property type="protein sequence ID" value="AET2Gv20502100.3"/>
    <property type="gene ID" value="AET2Gv20502100"/>
</dbReference>
<accession>A0A453BH00</accession>
<dbReference type="Proteomes" id="UP000015105">
    <property type="component" value="Chromosome 2D"/>
</dbReference>
<keyword evidence="2" id="KW-1185">Reference proteome</keyword>
<protein>
    <submittedName>
        <fullName evidence="1">Uncharacterized protein</fullName>
    </submittedName>
</protein>
<reference evidence="1" key="4">
    <citation type="submission" date="2019-03" db="UniProtKB">
        <authorList>
            <consortium name="EnsemblPlants"/>
        </authorList>
    </citation>
    <scope>IDENTIFICATION</scope>
</reference>
<name>A0A453BH00_AEGTS</name>
<proteinExistence type="predicted"/>
<reference evidence="2" key="2">
    <citation type="journal article" date="2017" name="Nat. Plants">
        <title>The Aegilops tauschii genome reveals multiple impacts of transposons.</title>
        <authorList>
            <person name="Zhao G."/>
            <person name="Zou C."/>
            <person name="Li K."/>
            <person name="Wang K."/>
            <person name="Li T."/>
            <person name="Gao L."/>
            <person name="Zhang X."/>
            <person name="Wang H."/>
            <person name="Yang Z."/>
            <person name="Liu X."/>
            <person name="Jiang W."/>
            <person name="Mao L."/>
            <person name="Kong X."/>
            <person name="Jiao Y."/>
            <person name="Jia J."/>
        </authorList>
    </citation>
    <scope>NUCLEOTIDE SEQUENCE [LARGE SCALE GENOMIC DNA]</scope>
    <source>
        <strain evidence="2">cv. AL8/78</strain>
    </source>
</reference>
<dbReference type="Gramene" id="AET2Gv20502100.1">
    <property type="protein sequence ID" value="AET2Gv20502100.1"/>
    <property type="gene ID" value="AET2Gv20502100"/>
</dbReference>
<dbReference type="EnsemblPlants" id="AET2Gv20502100.4">
    <property type="protein sequence ID" value="AET2Gv20502100.4"/>
    <property type="gene ID" value="AET2Gv20502100"/>
</dbReference>
<sequence>MQCVFARQVWYSCFLRMNINIDLCPTHHSTIDAWWDAARKHVPKRLRKGFDSVVISICWNLWKQCNGRVFGRNDLRNVGGTVDLIWQDLAMWSRAGATGVTIWCE</sequence>
<dbReference type="EnsemblPlants" id="AET2Gv20502100.3">
    <property type="protein sequence ID" value="AET2Gv20502100.3"/>
    <property type="gene ID" value="AET2Gv20502100"/>
</dbReference>
<reference evidence="2" key="1">
    <citation type="journal article" date="2014" name="Science">
        <title>Ancient hybridizations among the ancestral genomes of bread wheat.</title>
        <authorList>
            <consortium name="International Wheat Genome Sequencing Consortium,"/>
            <person name="Marcussen T."/>
            <person name="Sandve S.R."/>
            <person name="Heier L."/>
            <person name="Spannagl M."/>
            <person name="Pfeifer M."/>
            <person name="Jakobsen K.S."/>
            <person name="Wulff B.B."/>
            <person name="Steuernagel B."/>
            <person name="Mayer K.F."/>
            <person name="Olsen O.A."/>
        </authorList>
    </citation>
    <scope>NUCLEOTIDE SEQUENCE [LARGE SCALE GENOMIC DNA]</scope>
    <source>
        <strain evidence="2">cv. AL8/78</strain>
    </source>
</reference>